<dbReference type="SMART" id="SM00033">
    <property type="entry name" value="CH"/>
    <property type="match status" value="1"/>
</dbReference>
<comment type="caution">
    <text evidence="2">The sequence shown here is derived from an EMBL/GenBank/DDBJ whole genome shotgun (WGS) entry which is preliminary data.</text>
</comment>
<dbReference type="AlphaFoldDB" id="A0AAD8FFA7"/>
<name>A0AAD8FFA7_BIOPF</name>
<dbReference type="PROSITE" id="PS50021">
    <property type="entry name" value="CH"/>
    <property type="match status" value="1"/>
</dbReference>
<gene>
    <name evidence="2" type="ORF">Bpfe_008386</name>
</gene>
<feature type="domain" description="Calponin-homology (CH)" evidence="1">
    <location>
        <begin position="25"/>
        <end position="121"/>
    </location>
</feature>
<evidence type="ECO:0000313" key="3">
    <source>
        <dbReference type="Proteomes" id="UP001233172"/>
    </source>
</evidence>
<dbReference type="InterPro" id="IPR036872">
    <property type="entry name" value="CH_dom_sf"/>
</dbReference>
<dbReference type="Proteomes" id="UP001233172">
    <property type="component" value="Unassembled WGS sequence"/>
</dbReference>
<dbReference type="InterPro" id="IPR029978">
    <property type="entry name" value="LMO-7"/>
</dbReference>
<reference evidence="2" key="2">
    <citation type="submission" date="2023-04" db="EMBL/GenBank/DDBJ databases">
        <authorList>
            <person name="Bu L."/>
            <person name="Lu L."/>
            <person name="Laidemitt M.R."/>
            <person name="Zhang S.M."/>
            <person name="Mutuku M."/>
            <person name="Mkoji G."/>
            <person name="Steinauer M."/>
            <person name="Loker E.S."/>
        </authorList>
    </citation>
    <scope>NUCLEOTIDE SEQUENCE</scope>
    <source>
        <strain evidence="2">KasaAsao</strain>
        <tissue evidence="2">Whole Snail</tissue>
    </source>
</reference>
<organism evidence="2 3">
    <name type="scientific">Biomphalaria pfeifferi</name>
    <name type="common">Bloodfluke planorb</name>
    <name type="synonym">Freshwater snail</name>
    <dbReference type="NCBI Taxonomy" id="112525"/>
    <lineage>
        <taxon>Eukaryota</taxon>
        <taxon>Metazoa</taxon>
        <taxon>Spiralia</taxon>
        <taxon>Lophotrochozoa</taxon>
        <taxon>Mollusca</taxon>
        <taxon>Gastropoda</taxon>
        <taxon>Heterobranchia</taxon>
        <taxon>Euthyneura</taxon>
        <taxon>Panpulmonata</taxon>
        <taxon>Hygrophila</taxon>
        <taxon>Lymnaeoidea</taxon>
        <taxon>Planorbidae</taxon>
        <taxon>Biomphalaria</taxon>
    </lineage>
</organism>
<dbReference type="PANTHER" id="PTHR46767:SF1">
    <property type="entry name" value="LIM DOMAIN ONLY PROTEIN 7"/>
    <property type="match status" value="1"/>
</dbReference>
<reference evidence="2" key="1">
    <citation type="journal article" date="2023" name="PLoS Negl. Trop. Dis.">
        <title>A genome sequence for Biomphalaria pfeifferi, the major vector snail for the human-infecting parasite Schistosoma mansoni.</title>
        <authorList>
            <person name="Bu L."/>
            <person name="Lu L."/>
            <person name="Laidemitt M.R."/>
            <person name="Zhang S.M."/>
            <person name="Mutuku M."/>
            <person name="Mkoji G."/>
            <person name="Steinauer M."/>
            <person name="Loker E.S."/>
        </authorList>
    </citation>
    <scope>NUCLEOTIDE SEQUENCE</scope>
    <source>
        <strain evidence="2">KasaAsao</strain>
    </source>
</reference>
<keyword evidence="3" id="KW-1185">Reference proteome</keyword>
<dbReference type="SUPFAM" id="SSF47576">
    <property type="entry name" value="Calponin-homology domain, CH-domain"/>
    <property type="match status" value="1"/>
</dbReference>
<evidence type="ECO:0000259" key="1">
    <source>
        <dbReference type="PROSITE" id="PS50021"/>
    </source>
</evidence>
<dbReference type="GO" id="GO:0030155">
    <property type="term" value="P:regulation of cell adhesion"/>
    <property type="evidence" value="ECO:0007669"/>
    <property type="project" value="InterPro"/>
</dbReference>
<protein>
    <submittedName>
        <fullName evidence="2">Calponiny domain-containing protein</fullName>
    </submittedName>
</protein>
<dbReference type="GO" id="GO:0023051">
    <property type="term" value="P:regulation of signaling"/>
    <property type="evidence" value="ECO:0007669"/>
    <property type="project" value="InterPro"/>
</dbReference>
<dbReference type="Gene3D" id="1.10.418.10">
    <property type="entry name" value="Calponin-like domain"/>
    <property type="match status" value="1"/>
</dbReference>
<accession>A0AAD8FFA7</accession>
<proteinExistence type="predicted"/>
<dbReference type="InterPro" id="IPR001715">
    <property type="entry name" value="CH_dom"/>
</dbReference>
<dbReference type="EMBL" id="JASAOG010000026">
    <property type="protein sequence ID" value="KAK0062285.1"/>
    <property type="molecule type" value="Genomic_DNA"/>
</dbReference>
<sequence>MAEDDQETDYVIKLREEEEMEFYMDLAIHETERWIQAVTKKSVQYPDDTRKSLENGVLLCDLLNCLQPGVIKRINKLPTPIAGLDNINVFLKTCKSNFGLTDAQLFNPSDLEDLSQRAIAE</sequence>
<dbReference type="PANTHER" id="PTHR46767">
    <property type="entry name" value="LIM DOMAIN ONLY PROTEIN 7"/>
    <property type="match status" value="1"/>
</dbReference>
<dbReference type="Pfam" id="PF00307">
    <property type="entry name" value="CH"/>
    <property type="match status" value="1"/>
</dbReference>
<evidence type="ECO:0000313" key="2">
    <source>
        <dbReference type="EMBL" id="KAK0062285.1"/>
    </source>
</evidence>